<dbReference type="Gene3D" id="1.20.5.340">
    <property type="match status" value="1"/>
</dbReference>
<feature type="region of interest" description="Disordered" evidence="3">
    <location>
        <begin position="1057"/>
        <end position="1127"/>
    </location>
</feature>
<proteinExistence type="inferred from homology"/>
<accession>A0ABD2ZKJ9</accession>
<feature type="compositionally biased region" description="Pro residues" evidence="3">
    <location>
        <begin position="1215"/>
        <end position="1224"/>
    </location>
</feature>
<dbReference type="InterPro" id="IPR028288">
    <property type="entry name" value="SCAR/WAVE_fam"/>
</dbReference>
<dbReference type="PANTHER" id="PTHR12902">
    <property type="entry name" value="WASP-1"/>
    <property type="match status" value="1"/>
</dbReference>
<comment type="caution">
    <text evidence="4">The sequence shown here is derived from an EMBL/GenBank/DDBJ whole genome shotgun (WGS) entry which is preliminary data.</text>
</comment>
<feature type="region of interest" description="Disordered" evidence="3">
    <location>
        <begin position="1206"/>
        <end position="1229"/>
    </location>
</feature>
<reference evidence="4 5" key="1">
    <citation type="submission" date="2024-11" db="EMBL/GenBank/DDBJ databases">
        <title>A near-complete genome assembly of Cinchona calisaya.</title>
        <authorList>
            <person name="Lian D.C."/>
            <person name="Zhao X.W."/>
            <person name="Wei L."/>
        </authorList>
    </citation>
    <scope>NUCLEOTIDE SEQUENCE [LARGE SCALE GENOMIC DNA]</scope>
    <source>
        <tissue evidence="4">Nenye</tissue>
    </source>
</reference>
<keyword evidence="2" id="KW-0009">Actin-binding</keyword>
<feature type="compositionally biased region" description="Basic and acidic residues" evidence="3">
    <location>
        <begin position="656"/>
        <end position="673"/>
    </location>
</feature>
<sequence length="1358" mass="149384">MPLVRVEVRNEYGLGAPELYSEANKEDPKAVLEGVAVAGLVGILRQLGDLAEFAAEVFHGLQEQVMITSSRTHKLMGRVQRIEAALPRLEKLVLAQRNHLHFAYTSGANWHSRLRCKQSHFIYSDLPRFIMDSYEHCRGPPALDLLDKFDPGGPGSCLKRYSDPSFFKRASSGSDGAYINKILKEKKGRKIKKKRSLLKTGEVSHGVSFSNSGSRMQFASQNIDGQTSPSNYGAPKSDRGDRSIALGSRYWSGDLEGLSCPRYSMHDEEQANNGSSLSPARMHHNDPNTFVFEDGKAAVIDDTRSSLSEQTGPSSISVTWDGKTQILEPVGGVYDRDETLGTFSMNFDLGYEEMGAIDFETPRKYDHDENLETLSTIFRGETKERGANHFENAKECDYDDTSETHPTNFKIETEERRTSHFRAANGYDRNENLDVLSGNFDGETEERGVIHFKTAKDHDYADTLETHSMNFATETEDRVSNHLRAAKGCDHDANLEALSTNLDTAERGPIHFKDAKEYDCADTSETHPVDFDLETGDGGTSHLRVAKGYGHDETLETLSMTFNVETEDRDDIHLKIAGQMNIHQDNEEFSMPASVDIQLDGSKSEAFGQMNAQIGNEDVPIPTSSDLQRDDVESETDNYVDALNTIESECETDADAPPKQEVEHYSNSDNKADVGLDMLTRGHSWSHSSNAKSLNSTSSSLSNGTLGFDSYPLLPETCSGDRVTSEGISNSVPLESCALVHSPPVAAEPLKSGNPPDVDSCEIGDVVGSSNVNSATSNMSSDSTQKSLGVRVSDKITNGVTSIETSELQKPSIETSSVTAVKFWTNGGLLGLQPSKPPDFSVLNVSSETEKNKDDKIGSTTLKPDITERTSRSVDEAAVPDCSTHCQDERRSGIFIKKASWFFPSADLGVNLQKLSDSCNQSCIDNSQHNGNSETYGIVLPVSPDTAYTKGSQEKSSTSSRMFELGNKLLMNGFHRNPSLEKDNNSNSTSSQSAVVFELKNGSQNVENRTFSGRSKDLLRCVSPFVSPSSSPPLGHMKISFQPINGFEDHKMQLKFPDGSVSHESSRDMFPSFQLVPEPSVPLYDGGSDLEDDTFSRSSANGSDCLSHQSDSNSEQWESSGSPTSKDHELYDALRRISFTESISLSGDTGAAVPGEVNNNFRPQIPLARSSVEHSQSGHLFDLPSLDTLHPSFMERNDSDLNSLTESQCYKEPDPSPPPLPPPQWCGVKPQAELADNRPVVISEKNSYAFDHKFGSTISQQPKPAPLKQEQISQQPELQKTRQKDVNHAVFQKEIEEKDDFLHQIRTKSFSLRRTVTAKPTATTVLPTSIQVTAILKKANEIRQAVGSDGEDDNWSET</sequence>
<dbReference type="EMBL" id="JBJUIK010000008">
    <property type="protein sequence ID" value="KAL3519981.1"/>
    <property type="molecule type" value="Genomic_DNA"/>
</dbReference>
<feature type="compositionally biased region" description="Polar residues" evidence="3">
    <location>
        <begin position="221"/>
        <end position="231"/>
    </location>
</feature>
<comment type="subcellular location">
    <subcellularLocation>
        <location evidence="2">Cytoplasm</location>
        <location evidence="2">Cytoskeleton</location>
    </subcellularLocation>
</comment>
<name>A0ABD2ZKJ9_9GENT</name>
<evidence type="ECO:0000313" key="5">
    <source>
        <dbReference type="Proteomes" id="UP001630127"/>
    </source>
</evidence>
<dbReference type="GO" id="GO:0030036">
    <property type="term" value="P:actin cytoskeleton organization"/>
    <property type="evidence" value="ECO:0007669"/>
    <property type="project" value="UniProtKB-UniRule"/>
</dbReference>
<protein>
    <recommendedName>
        <fullName evidence="2">Protein SCAR</fullName>
    </recommendedName>
    <alternativeName>
        <fullName evidence="2">Protein WAVE</fullName>
    </alternativeName>
</protein>
<dbReference type="Proteomes" id="UP001630127">
    <property type="component" value="Unassembled WGS sequence"/>
</dbReference>
<dbReference type="Gene3D" id="6.10.280.150">
    <property type="match status" value="1"/>
</dbReference>
<keyword evidence="5" id="KW-1185">Reference proteome</keyword>
<keyword evidence="2" id="KW-0206">Cytoskeleton</keyword>
<organism evidence="4 5">
    <name type="scientific">Cinchona calisaya</name>
    <dbReference type="NCBI Taxonomy" id="153742"/>
    <lineage>
        <taxon>Eukaryota</taxon>
        <taxon>Viridiplantae</taxon>
        <taxon>Streptophyta</taxon>
        <taxon>Embryophyta</taxon>
        <taxon>Tracheophyta</taxon>
        <taxon>Spermatophyta</taxon>
        <taxon>Magnoliopsida</taxon>
        <taxon>eudicotyledons</taxon>
        <taxon>Gunneridae</taxon>
        <taxon>Pentapetalae</taxon>
        <taxon>asterids</taxon>
        <taxon>lamiids</taxon>
        <taxon>Gentianales</taxon>
        <taxon>Rubiaceae</taxon>
        <taxon>Cinchonoideae</taxon>
        <taxon>Cinchoneae</taxon>
        <taxon>Cinchona</taxon>
    </lineage>
</organism>
<evidence type="ECO:0000313" key="4">
    <source>
        <dbReference type="EMBL" id="KAL3519981.1"/>
    </source>
</evidence>
<keyword evidence="2" id="KW-0963">Cytoplasm</keyword>
<evidence type="ECO:0000256" key="2">
    <source>
        <dbReference type="RuleBase" id="RU367034"/>
    </source>
</evidence>
<evidence type="ECO:0000256" key="1">
    <source>
        <dbReference type="ARBA" id="ARBA00006993"/>
    </source>
</evidence>
<dbReference type="GO" id="GO:0005856">
    <property type="term" value="C:cytoskeleton"/>
    <property type="evidence" value="ECO:0007669"/>
    <property type="project" value="UniProtKB-SubCell"/>
</dbReference>
<feature type="region of interest" description="Disordered" evidence="3">
    <location>
        <begin position="615"/>
        <end position="635"/>
    </location>
</feature>
<dbReference type="PANTHER" id="PTHR12902:SF33">
    <property type="entry name" value="PROTEIN SCAR3"/>
    <property type="match status" value="1"/>
</dbReference>
<comment type="similarity">
    <text evidence="1 2">Belongs to the SCAR/WAVE family.</text>
</comment>
<gene>
    <name evidence="4" type="ORF">ACH5RR_018130</name>
</gene>
<evidence type="ECO:0000256" key="3">
    <source>
        <dbReference type="SAM" id="MobiDB-lite"/>
    </source>
</evidence>
<feature type="compositionally biased region" description="Polar residues" evidence="3">
    <location>
        <begin position="1096"/>
        <end position="1124"/>
    </location>
</feature>
<comment type="function">
    <text evidence="2">Involved in regulation of actin and microtubule organization. Part of a WAVE complex that activates the Arp2/3 complex.</text>
</comment>
<dbReference type="GO" id="GO:0003779">
    <property type="term" value="F:actin binding"/>
    <property type="evidence" value="ECO:0007669"/>
    <property type="project" value="UniProtKB-UniRule"/>
</dbReference>
<feature type="region of interest" description="Disordered" evidence="3">
    <location>
        <begin position="266"/>
        <end position="285"/>
    </location>
</feature>
<feature type="region of interest" description="Disordered" evidence="3">
    <location>
        <begin position="1256"/>
        <end position="1284"/>
    </location>
</feature>
<feature type="region of interest" description="Disordered" evidence="3">
    <location>
        <begin position="650"/>
        <end position="673"/>
    </location>
</feature>
<feature type="region of interest" description="Disordered" evidence="3">
    <location>
        <begin position="221"/>
        <end position="240"/>
    </location>
</feature>